<dbReference type="EMBL" id="JAUSTF010000022">
    <property type="protein sequence ID" value="MDQ0183246.1"/>
    <property type="molecule type" value="Genomic_DNA"/>
</dbReference>
<dbReference type="Proteomes" id="UP001230951">
    <property type="component" value="Unassembled WGS sequence"/>
</dbReference>
<reference evidence="1 3" key="1">
    <citation type="submission" date="2023-07" db="EMBL/GenBank/DDBJ databases">
        <title>Sorghum-associated microbial communities from plants grown in Nebraska, USA.</title>
        <authorList>
            <person name="Schachtman D."/>
        </authorList>
    </citation>
    <scope>NUCLEOTIDE SEQUENCE</scope>
    <source>
        <strain evidence="1">DS1006</strain>
        <strain evidence="2 3">DS1016</strain>
    </source>
</reference>
<comment type="caution">
    <text evidence="1">The sequence shown here is derived from an EMBL/GenBank/DDBJ whole genome shotgun (WGS) entry which is preliminary data.</text>
</comment>
<name>A0AAW8DN56_9MICC</name>
<accession>A0AAW8DN56</accession>
<dbReference type="Proteomes" id="UP001242995">
    <property type="component" value="Unassembled WGS sequence"/>
</dbReference>
<proteinExistence type="predicted"/>
<evidence type="ECO:0000313" key="4">
    <source>
        <dbReference type="Proteomes" id="UP001242995"/>
    </source>
</evidence>
<evidence type="ECO:0000313" key="1">
    <source>
        <dbReference type="EMBL" id="MDP9907629.1"/>
    </source>
</evidence>
<keyword evidence="3" id="KW-1185">Reference proteome</keyword>
<evidence type="ECO:0000313" key="2">
    <source>
        <dbReference type="EMBL" id="MDQ0183246.1"/>
    </source>
</evidence>
<dbReference type="EMBL" id="JAUSRG010000024">
    <property type="protein sequence ID" value="MDP9907629.1"/>
    <property type="molecule type" value="Genomic_DNA"/>
</dbReference>
<sequence length="89" mass="9787">MPITGDMMAKRKTTGWPEAPVRRAVPAEHWKQLRRGDRVSVKLAPGFENPGQVDAVSSDHSVVWVNLDGGRGRTLVHCGDGVEIVRQES</sequence>
<gene>
    <name evidence="1" type="ORF">J2S90_004624</name>
    <name evidence="2" type="ORF">J2S93_004706</name>
</gene>
<dbReference type="AlphaFoldDB" id="A0AAW8DN56"/>
<evidence type="ECO:0000313" key="3">
    <source>
        <dbReference type="Proteomes" id="UP001230951"/>
    </source>
</evidence>
<organism evidence="1 4">
    <name type="scientific">Arthrobacter bambusae</name>
    <dbReference type="NCBI Taxonomy" id="1338426"/>
    <lineage>
        <taxon>Bacteria</taxon>
        <taxon>Bacillati</taxon>
        <taxon>Actinomycetota</taxon>
        <taxon>Actinomycetes</taxon>
        <taxon>Micrococcales</taxon>
        <taxon>Micrococcaceae</taxon>
        <taxon>Arthrobacter</taxon>
    </lineage>
</organism>
<protein>
    <submittedName>
        <fullName evidence="1">Uncharacterized protein</fullName>
    </submittedName>
</protein>